<dbReference type="AlphaFoldDB" id="A0A2W7QYA1"/>
<dbReference type="Proteomes" id="UP000248882">
    <property type="component" value="Unassembled WGS sequence"/>
</dbReference>
<name>A0A2W7QYA1_9BACT</name>
<keyword evidence="2" id="KW-1185">Reference proteome</keyword>
<proteinExistence type="predicted"/>
<sequence length="39" mass="4398">MKASMTKAFNRGISVCDAKFSRMKIWSVCVAINNQNIYA</sequence>
<reference evidence="1 2" key="1">
    <citation type="submission" date="2018-06" db="EMBL/GenBank/DDBJ databases">
        <title>Genomic Encyclopedia of Archaeal and Bacterial Type Strains, Phase II (KMG-II): from individual species to whole genera.</title>
        <authorList>
            <person name="Goeker M."/>
        </authorList>
    </citation>
    <scope>NUCLEOTIDE SEQUENCE [LARGE SCALE GENOMIC DNA]</scope>
    <source>
        <strain evidence="1 2">DSM 19830</strain>
    </source>
</reference>
<comment type="caution">
    <text evidence="1">The sequence shown here is derived from an EMBL/GenBank/DDBJ whole genome shotgun (WGS) entry which is preliminary data.</text>
</comment>
<protein>
    <submittedName>
        <fullName evidence="1">Uncharacterized protein</fullName>
    </submittedName>
</protein>
<accession>A0A2W7QYA1</accession>
<organism evidence="1 2">
    <name type="scientific">Algoriphagus chordae</name>
    <dbReference type="NCBI Taxonomy" id="237019"/>
    <lineage>
        <taxon>Bacteria</taxon>
        <taxon>Pseudomonadati</taxon>
        <taxon>Bacteroidota</taxon>
        <taxon>Cytophagia</taxon>
        <taxon>Cytophagales</taxon>
        <taxon>Cyclobacteriaceae</taxon>
        <taxon>Algoriphagus</taxon>
    </lineage>
</organism>
<evidence type="ECO:0000313" key="2">
    <source>
        <dbReference type="Proteomes" id="UP000248882"/>
    </source>
</evidence>
<evidence type="ECO:0000313" key="1">
    <source>
        <dbReference type="EMBL" id="PZX48667.1"/>
    </source>
</evidence>
<gene>
    <name evidence="1" type="ORF">LV85_03481</name>
</gene>
<dbReference type="EMBL" id="QKZT01000018">
    <property type="protein sequence ID" value="PZX48667.1"/>
    <property type="molecule type" value="Genomic_DNA"/>
</dbReference>